<dbReference type="Proteomes" id="UP000669060">
    <property type="component" value="Unassembled WGS sequence"/>
</dbReference>
<dbReference type="SUPFAM" id="SSF46785">
    <property type="entry name" value="Winged helix' DNA-binding domain"/>
    <property type="match status" value="1"/>
</dbReference>
<dbReference type="EMBL" id="JAELYA010000002">
    <property type="protein sequence ID" value="MBO3274866.1"/>
    <property type="molecule type" value="Genomic_DNA"/>
</dbReference>
<dbReference type="InterPro" id="IPR036390">
    <property type="entry name" value="WH_DNA-bd_sf"/>
</dbReference>
<evidence type="ECO:0000313" key="1">
    <source>
        <dbReference type="EMBL" id="MBO3274866.1"/>
    </source>
</evidence>
<gene>
    <name evidence="1" type="ORF">JFY56_06495</name>
</gene>
<sequence>MTAHSFHIPTPRPARQLLERAGLRCSLSRLKVLDLLYNCHSGTVLELHARLQGQDLEIPVNCVRQALRRLHKSGVLERDEQKRYRLAANDVIAAEHPTQH</sequence>
<proteinExistence type="predicted"/>
<organism evidence="1 2">
    <name type="scientific">Pseudomonas schmalbachii</name>
    <dbReference type="NCBI Taxonomy" id="2816993"/>
    <lineage>
        <taxon>Bacteria</taxon>
        <taxon>Pseudomonadati</taxon>
        <taxon>Pseudomonadota</taxon>
        <taxon>Gammaproteobacteria</taxon>
        <taxon>Pseudomonadales</taxon>
        <taxon>Pseudomonadaceae</taxon>
        <taxon>Pseudomonas</taxon>
    </lineage>
</organism>
<dbReference type="Gene3D" id="1.10.10.10">
    <property type="entry name" value="Winged helix-like DNA-binding domain superfamily/Winged helix DNA-binding domain"/>
    <property type="match status" value="1"/>
</dbReference>
<comment type="caution">
    <text evidence="1">The sequence shown here is derived from an EMBL/GenBank/DDBJ whole genome shotgun (WGS) entry which is preliminary data.</text>
</comment>
<reference evidence="1 2" key="1">
    <citation type="submission" date="2020-12" db="EMBL/GenBank/DDBJ databases">
        <title>Pseudomonas schmalbachii sp. nov. isolated from millipede gut.</title>
        <authorList>
            <person name="Shelomi M."/>
        </authorList>
    </citation>
    <scope>NUCLEOTIDE SEQUENCE [LARGE SCALE GENOMIC DNA]</scope>
    <source>
        <strain evidence="1 2">Milli4</strain>
    </source>
</reference>
<dbReference type="InterPro" id="IPR036388">
    <property type="entry name" value="WH-like_DNA-bd_sf"/>
</dbReference>
<accession>A0ABS3TMI1</accession>
<protein>
    <submittedName>
        <fullName evidence="1">Ferric uptake regulator family protein</fullName>
    </submittedName>
</protein>
<evidence type="ECO:0000313" key="2">
    <source>
        <dbReference type="Proteomes" id="UP000669060"/>
    </source>
</evidence>
<name>A0ABS3TMI1_9PSED</name>
<dbReference type="RefSeq" id="WP_208312714.1">
    <property type="nucleotide sequence ID" value="NZ_JAELYA010000002.1"/>
</dbReference>
<keyword evidence="2" id="KW-1185">Reference proteome</keyword>